<organism evidence="4 5">
    <name type="scientific">Fusarium albosuccineum</name>
    <dbReference type="NCBI Taxonomy" id="1237068"/>
    <lineage>
        <taxon>Eukaryota</taxon>
        <taxon>Fungi</taxon>
        <taxon>Dikarya</taxon>
        <taxon>Ascomycota</taxon>
        <taxon>Pezizomycotina</taxon>
        <taxon>Sordariomycetes</taxon>
        <taxon>Hypocreomycetidae</taxon>
        <taxon>Hypocreales</taxon>
        <taxon>Nectriaceae</taxon>
        <taxon>Fusarium</taxon>
        <taxon>Fusarium decemcellulare species complex</taxon>
    </lineage>
</organism>
<dbReference type="SUPFAM" id="SSF51197">
    <property type="entry name" value="Clavaminate synthase-like"/>
    <property type="match status" value="1"/>
</dbReference>
<evidence type="ECO:0000259" key="3">
    <source>
        <dbReference type="Pfam" id="PF02668"/>
    </source>
</evidence>
<feature type="region of interest" description="Disordered" evidence="2">
    <location>
        <begin position="1"/>
        <end position="29"/>
    </location>
</feature>
<evidence type="ECO:0000256" key="2">
    <source>
        <dbReference type="SAM" id="MobiDB-lite"/>
    </source>
</evidence>
<evidence type="ECO:0000256" key="1">
    <source>
        <dbReference type="ARBA" id="ARBA00023002"/>
    </source>
</evidence>
<proteinExistence type="predicted"/>
<keyword evidence="5" id="KW-1185">Reference proteome</keyword>
<dbReference type="Pfam" id="PF02668">
    <property type="entry name" value="TauD"/>
    <property type="match status" value="1"/>
</dbReference>
<evidence type="ECO:0000313" key="5">
    <source>
        <dbReference type="Proteomes" id="UP000554235"/>
    </source>
</evidence>
<gene>
    <name evidence="4" type="ORF">FALBO_473</name>
</gene>
<dbReference type="PANTHER" id="PTHR10696:SF54">
    <property type="entry name" value="FAMILY OXIDOREDUCTASE, PUTATIVE (AFU_ORTHOLOGUE AFUA_4G13850)-RELATED"/>
    <property type="match status" value="1"/>
</dbReference>
<sequence>MATAATALPSDVLASTPPQDLALPGPPGQPDIVYVPDRAKWEARAKKRVAMGGLPATVPEGFPTELKGKLAWDGATVLDHYDWAFILDEAQLAELDDALKHFNSLNLSLGHINQDTFPLPTLHSKLRQLSDELHNGHGFFVIRGLDVDGHTRKENIIIYAGITAHITSIRGRQDHQFQGKPADVVMSHIKDLTFASGKVIGSPAYSADRQVFHTDDGDIVSLFALESSVEGGASKITSTWKVYNELARTRPDLIHTLAGNWDVENFGNAGSQRYTTRPLLFHYPATDKTPDRVALSYARRYFVGYGALHRSHDIPPITEAQAEALDALHFLGERFCVTTDFQKGDIQYINNLGVFHAREGFKDTPEQQRHLIRMWLRDEENAWETPAPLQYRWDQLYKGVKPENEVFPLEPYVRSESKPR</sequence>
<dbReference type="InterPro" id="IPR042098">
    <property type="entry name" value="TauD-like_sf"/>
</dbReference>
<dbReference type="Gene3D" id="3.60.130.10">
    <property type="entry name" value="Clavaminate synthase-like"/>
    <property type="match status" value="1"/>
</dbReference>
<dbReference type="AlphaFoldDB" id="A0A8H4PI99"/>
<dbReference type="InterPro" id="IPR003819">
    <property type="entry name" value="TauD/TfdA-like"/>
</dbReference>
<evidence type="ECO:0000313" key="4">
    <source>
        <dbReference type="EMBL" id="KAF4472627.1"/>
    </source>
</evidence>
<dbReference type="GO" id="GO:0016491">
    <property type="term" value="F:oxidoreductase activity"/>
    <property type="evidence" value="ECO:0007669"/>
    <property type="project" value="UniProtKB-KW"/>
</dbReference>
<comment type="caution">
    <text evidence="4">The sequence shown here is derived from an EMBL/GenBank/DDBJ whole genome shotgun (WGS) entry which is preliminary data.</text>
</comment>
<feature type="domain" description="TauD/TfdA-like" evidence="3">
    <location>
        <begin position="111"/>
        <end position="375"/>
    </location>
</feature>
<keyword evidence="1" id="KW-0560">Oxidoreductase</keyword>
<reference evidence="4 5" key="1">
    <citation type="submission" date="2020-01" db="EMBL/GenBank/DDBJ databases">
        <title>Identification and distribution of gene clusters putatively required for synthesis of sphingolipid metabolism inhibitors in phylogenetically diverse species of the filamentous fungus Fusarium.</title>
        <authorList>
            <person name="Kim H.-S."/>
            <person name="Busman M."/>
            <person name="Brown D.W."/>
            <person name="Divon H."/>
            <person name="Uhlig S."/>
            <person name="Proctor R.H."/>
        </authorList>
    </citation>
    <scope>NUCLEOTIDE SEQUENCE [LARGE SCALE GENOMIC DNA]</scope>
    <source>
        <strain evidence="4 5">NRRL 20459</strain>
    </source>
</reference>
<accession>A0A8H4PI99</accession>
<name>A0A8H4PI99_9HYPO</name>
<dbReference type="InterPro" id="IPR050411">
    <property type="entry name" value="AlphaKG_dependent_hydroxylases"/>
</dbReference>
<dbReference type="Proteomes" id="UP000554235">
    <property type="component" value="Unassembled WGS sequence"/>
</dbReference>
<dbReference type="EMBL" id="JAADYS010000056">
    <property type="protein sequence ID" value="KAF4472627.1"/>
    <property type="molecule type" value="Genomic_DNA"/>
</dbReference>
<dbReference type="PANTHER" id="PTHR10696">
    <property type="entry name" value="GAMMA-BUTYROBETAINE HYDROXYLASE-RELATED"/>
    <property type="match status" value="1"/>
</dbReference>
<dbReference type="FunFam" id="3.60.130.10:FF:000011">
    <property type="entry name" value="Taurine catabolism dioxygenase TauD"/>
    <property type="match status" value="1"/>
</dbReference>
<protein>
    <submittedName>
        <fullName evidence="4">Family oxidoreductase</fullName>
    </submittedName>
</protein>
<dbReference type="OrthoDB" id="272271at2759"/>